<evidence type="ECO:0000256" key="6">
    <source>
        <dbReference type="ARBA" id="ARBA00037982"/>
    </source>
</evidence>
<evidence type="ECO:0000256" key="1">
    <source>
        <dbReference type="ARBA" id="ARBA00022679"/>
    </source>
</evidence>
<dbReference type="AlphaFoldDB" id="A0A9W7AI20"/>
<dbReference type="Gene3D" id="3.90.228.10">
    <property type="match status" value="1"/>
</dbReference>
<dbReference type="Gene3D" id="1.10.510.10">
    <property type="entry name" value="Transferase(Phosphotransferase) domain 1"/>
    <property type="match status" value="1"/>
</dbReference>
<dbReference type="GO" id="GO:0005829">
    <property type="term" value="C:cytosol"/>
    <property type="evidence" value="ECO:0007669"/>
    <property type="project" value="TreeGrafter"/>
</dbReference>
<dbReference type="InterPro" id="IPR000719">
    <property type="entry name" value="Prot_kinase_dom"/>
</dbReference>
<dbReference type="InterPro" id="IPR008271">
    <property type="entry name" value="Ser/Thr_kinase_AS"/>
</dbReference>
<evidence type="ECO:0000256" key="2">
    <source>
        <dbReference type="ARBA" id="ARBA00022741"/>
    </source>
</evidence>
<dbReference type="GO" id="GO:0017148">
    <property type="term" value="P:negative regulation of translation"/>
    <property type="evidence" value="ECO:0007669"/>
    <property type="project" value="UniProtKB-KW"/>
</dbReference>
<evidence type="ECO:0000313" key="10">
    <source>
        <dbReference type="Proteomes" id="UP001165082"/>
    </source>
</evidence>
<dbReference type="PROSITE" id="PS50011">
    <property type="entry name" value="PROTEIN_KINASE_DOM"/>
    <property type="match status" value="1"/>
</dbReference>
<dbReference type="InterPro" id="IPR011009">
    <property type="entry name" value="Kinase-like_dom_sf"/>
</dbReference>
<keyword evidence="5" id="KW-0652">Protein synthesis inhibitor</keyword>
<keyword evidence="2" id="KW-0547">Nucleotide-binding</keyword>
<dbReference type="PANTHER" id="PTHR11042">
    <property type="entry name" value="EUKARYOTIC TRANSLATION INITIATION FACTOR 2-ALPHA KINASE EIF2-ALPHA KINASE -RELATED"/>
    <property type="match status" value="1"/>
</dbReference>
<evidence type="ECO:0000256" key="3">
    <source>
        <dbReference type="ARBA" id="ARBA00022777"/>
    </source>
</evidence>
<dbReference type="SUPFAM" id="SSF56112">
    <property type="entry name" value="Protein kinase-like (PK-like)"/>
    <property type="match status" value="1"/>
</dbReference>
<evidence type="ECO:0000256" key="7">
    <source>
        <dbReference type="SAM" id="Coils"/>
    </source>
</evidence>
<evidence type="ECO:0000256" key="4">
    <source>
        <dbReference type="ARBA" id="ARBA00022840"/>
    </source>
</evidence>
<dbReference type="GO" id="GO:0005524">
    <property type="term" value="F:ATP binding"/>
    <property type="evidence" value="ECO:0007669"/>
    <property type="project" value="UniProtKB-KW"/>
</dbReference>
<dbReference type="SUPFAM" id="SSF56399">
    <property type="entry name" value="ADP-ribosylation"/>
    <property type="match status" value="1"/>
</dbReference>
<sequence length="1222" mass="140351">MAASKVETHKTARDLLDELEKLSPPLFVDLSSFWIKNILNRVSSIGDQLKKAHADLVDVCTEMIDSGKEFDSVWPNSRLSQAMQQRSQKREEYMRVMRLAIREDGKRPTNRLDLLSDAYESVYEFFHRMQPDDRTYSSGLTLLLRLEGLEEEMKELRRWQKQVSHLHAELVALNEDAMHAPDATEFKVLEKCREEKSDQFYVLSNPRRNAEASTIEEARLSLQEAEKKFQTERSRIAALASAHFPHLFVLHKSLRISGQDIDDQDSLFVEGRHLDHFAIIKELSPDGCRHTVRLATLNGKRTVLKEYRVTEELSSWRRIRRESRLLRLLGEHPNIAQVDAVFVHPPQAGMQLAFLQMPFYEGGNLTTWIEFKKPEKSILQSIFSQVAQALQHVHAHAVVHADMKLDNILIDEYGIPKLCDFEMSRAKNFTSTSAGVGTLDYIPPEVRDLKPGQKIEAASDMFSFGVCFLFAFKDVVKYKGHPNDAKDIKSDDENLLEIVVDLLQRDPSKRPSSTEVVSYAFLDPIRAFEKAMEKQRAVEEEEKRVDEEAKKKARQIKKEEERLEKEAKENARRIRAKEIEARQRVKEAEDAAQERIKDAQKAVNKVKRDVEKKEKKVKEVEDGIKQREKDIKSDKAKVEADRESLKQKKLDIAAENEAMGKEQKKLEKERSELAKIRASKMSTPTYWKNKDMASTGFNLVPIDFSPARSSTWQTLERSLNTCPLSEHGVEPYDENPCSFFRLARAWRNENVPVWKKFHGAKEKVRAECESLRRIGKGPTHISTAMQRATKDLPNVDADVNEVYAVHCTGNDLLPKILNGGTNFRFTKTAWFGNGTYFGDEAKTSNFYSDNRIDLKKGQFQGLHNIIYSGHSEHPNGVDQDPRGVHYMLICRVVMGKAAVYNGAHTSMSSVNTIDGQHLYAQHARDREELNTIPGSRPPIHYHSLHAQKPSYARRGQVEIISFHDENVYPEYLVAYHRSRKRSNDMNYRIAQLKNRSAPQIDPRNREDVQILVAHTIIWESQCGVAGGFVRDYIVNNDLCNDVDCLMLTGTAQRARDILASKLQNYPAVRVSDVKGKGGTEKCIVTSNNSSWVEFDVDLSNPVKMLGGSPAPGIDCDAGNLMFTQKGIELKIDVKGLRDVKASIEHVRHKKFVYYQDLNDTTSYIRNESCRSKCERRLTKYFERGWTCLTKVPDDIMNKEKFRRYKPLVKPDVKYKKEWWKMK</sequence>
<proteinExistence type="inferred from homology"/>
<evidence type="ECO:0000256" key="5">
    <source>
        <dbReference type="ARBA" id="ARBA00023193"/>
    </source>
</evidence>
<feature type="coiled-coil region" evidence="7">
    <location>
        <begin position="149"/>
        <end position="176"/>
    </location>
</feature>
<feature type="domain" description="Protein kinase" evidence="8">
    <location>
        <begin position="278"/>
        <end position="522"/>
    </location>
</feature>
<feature type="coiled-coil region" evidence="7">
    <location>
        <begin position="208"/>
        <end position="242"/>
    </location>
</feature>
<dbReference type="PANTHER" id="PTHR11042:SF136">
    <property type="entry name" value="EIF-2-ALPHA KINASE GCN2"/>
    <property type="match status" value="1"/>
</dbReference>
<dbReference type="InterPro" id="IPR050339">
    <property type="entry name" value="CC_SR_Kinase"/>
</dbReference>
<keyword evidence="4" id="KW-0067">ATP-binding</keyword>
<dbReference type="PROSITE" id="PS00108">
    <property type="entry name" value="PROTEIN_KINASE_ST"/>
    <property type="match status" value="1"/>
</dbReference>
<keyword evidence="7" id="KW-0175">Coiled coil</keyword>
<accession>A0A9W7AI20</accession>
<keyword evidence="1" id="KW-0808">Transferase</keyword>
<dbReference type="EMBL" id="BRXZ01002835">
    <property type="protein sequence ID" value="GMH71171.1"/>
    <property type="molecule type" value="Genomic_DNA"/>
</dbReference>
<evidence type="ECO:0000313" key="9">
    <source>
        <dbReference type="EMBL" id="GMH71171.1"/>
    </source>
</evidence>
<organism evidence="9 10">
    <name type="scientific">Triparma retinervis</name>
    <dbReference type="NCBI Taxonomy" id="2557542"/>
    <lineage>
        <taxon>Eukaryota</taxon>
        <taxon>Sar</taxon>
        <taxon>Stramenopiles</taxon>
        <taxon>Ochrophyta</taxon>
        <taxon>Bolidophyceae</taxon>
        <taxon>Parmales</taxon>
        <taxon>Triparmaceae</taxon>
        <taxon>Triparma</taxon>
    </lineage>
</organism>
<dbReference type="OrthoDB" id="1668230at2759"/>
<comment type="caution">
    <text evidence="9">The sequence shown here is derived from an EMBL/GenBank/DDBJ whole genome shotgun (WGS) entry which is preliminary data.</text>
</comment>
<reference evidence="9" key="1">
    <citation type="submission" date="2022-07" db="EMBL/GenBank/DDBJ databases">
        <title>Genome analysis of Parmales, a sister group of diatoms, reveals the evolutionary specialization of diatoms from phago-mixotrophs to photoautotrophs.</title>
        <authorList>
            <person name="Ban H."/>
            <person name="Sato S."/>
            <person name="Yoshikawa S."/>
            <person name="Kazumasa Y."/>
            <person name="Nakamura Y."/>
            <person name="Ichinomiya M."/>
            <person name="Saitoh K."/>
            <person name="Sato N."/>
            <person name="Blanc-Mathieu R."/>
            <person name="Endo H."/>
            <person name="Kuwata A."/>
            <person name="Ogata H."/>
        </authorList>
    </citation>
    <scope>NUCLEOTIDE SEQUENCE</scope>
</reference>
<dbReference type="GO" id="GO:0004694">
    <property type="term" value="F:eukaryotic translation initiation factor 2alpha kinase activity"/>
    <property type="evidence" value="ECO:0007669"/>
    <property type="project" value="TreeGrafter"/>
</dbReference>
<gene>
    <name evidence="9" type="ORF">TrRE_jg13091</name>
</gene>
<feature type="coiled-coil region" evidence="7">
    <location>
        <begin position="528"/>
        <end position="679"/>
    </location>
</feature>
<dbReference type="Proteomes" id="UP001165082">
    <property type="component" value="Unassembled WGS sequence"/>
</dbReference>
<dbReference type="Pfam" id="PF00069">
    <property type="entry name" value="Pkinase"/>
    <property type="match status" value="1"/>
</dbReference>
<evidence type="ECO:0000259" key="8">
    <source>
        <dbReference type="PROSITE" id="PS50011"/>
    </source>
</evidence>
<keyword evidence="3" id="KW-0418">Kinase</keyword>
<name>A0A9W7AI20_9STRA</name>
<dbReference type="SMART" id="SM00220">
    <property type="entry name" value="S_TKc"/>
    <property type="match status" value="1"/>
</dbReference>
<protein>
    <recommendedName>
        <fullName evidence="8">Protein kinase domain-containing protein</fullName>
    </recommendedName>
</protein>
<dbReference type="GO" id="GO:0005634">
    <property type="term" value="C:nucleus"/>
    <property type="evidence" value="ECO:0007669"/>
    <property type="project" value="TreeGrafter"/>
</dbReference>
<keyword evidence="10" id="KW-1185">Reference proteome</keyword>
<comment type="similarity">
    <text evidence="6">Belongs to the protein kinase superfamily. Ser/Thr protein kinase family. GCN2 subfamily.</text>
</comment>